<dbReference type="PROSITE" id="PS51257">
    <property type="entry name" value="PROKAR_LIPOPROTEIN"/>
    <property type="match status" value="1"/>
</dbReference>
<feature type="chain" id="PRO_5038661694" evidence="1">
    <location>
        <begin position="21"/>
        <end position="303"/>
    </location>
</feature>
<sequence>MSRRLMLVCAALASTMLAGCASGRDSEARSIGTTIRELPGVGAVEVDYDDSFTHGEHFNLDVELDAAATAQQAQDVVHTFVAAAGDVDFDSHYVVLHIGNDRGGVELRPLADDVGQTTAAVTLWFDTMSSPVVDRVAMTAGHPAIVTLRQPVDTLATEELVHRHPQLGTAQWLLQVPPAYPFESTSTYTSYGVIPDAATAQAWTEVVRIAGPHLVKGTFRPDPVTGVATSAIEISAKPGAEPRDYAIADPIAVVLARLGRPVDLTIKGGNSWVEVTIGGCFQHDKAHVPRPLETQLAQVYERC</sequence>
<protein>
    <submittedName>
        <fullName evidence="2">Uncharacterized protein</fullName>
    </submittedName>
</protein>
<keyword evidence="3" id="KW-1185">Reference proteome</keyword>
<keyword evidence="1" id="KW-0732">Signal</keyword>
<accession>A0A1Q9W7T1</accession>
<dbReference type="STRING" id="1908205.BKG60_19635"/>
<dbReference type="Proteomes" id="UP000179636">
    <property type="component" value="Unassembled WGS sequence"/>
</dbReference>
<comment type="caution">
    <text evidence="2">The sequence shown here is derived from an EMBL/GenBank/DDBJ whole genome shotgun (WGS) entry which is preliminary data.</text>
</comment>
<dbReference type="OrthoDB" id="4637984at2"/>
<name>A0A1S1JUM3_9MYCO</name>
<proteinExistence type="predicted"/>
<dbReference type="AlphaFoldDB" id="A0A1S1JUM3"/>
<reference evidence="2 3" key="1">
    <citation type="submission" date="2016-10" db="EMBL/GenBank/DDBJ databases">
        <title>Evaluation of Human, Animal and Environmental Mycobacterium chelonae Isolates by Core Genome Phylogenomic Analysis, Targeted Gene Comparison, and Anti-microbial Susceptibility Patterns: A Tale of Mistaken Identities.</title>
        <authorList>
            <person name="Fogelson S.B."/>
            <person name="Camus A.C."/>
            <person name="Lorenz W."/>
            <person name="Vasireddy R."/>
            <person name="Vasireddy S."/>
            <person name="Smith T."/>
            <person name="Brown-Elliott B.A."/>
            <person name="Wallace R.J.Jr."/>
            <person name="Hasan N.A."/>
            <person name="Reischl U."/>
            <person name="Sanchez S."/>
        </authorList>
    </citation>
    <scope>NUCLEOTIDE SEQUENCE [LARGE SCALE GENOMIC DNA]</scope>
    <source>
        <strain evidence="2 3">24999</strain>
    </source>
</reference>
<accession>A0A1S1JUM3</accession>
<feature type="signal peptide" evidence="1">
    <location>
        <begin position="1"/>
        <end position="20"/>
    </location>
</feature>
<dbReference type="EMBL" id="MLHV01000030">
    <property type="protein sequence ID" value="OHT92250.1"/>
    <property type="molecule type" value="Genomic_DNA"/>
</dbReference>
<evidence type="ECO:0000313" key="2">
    <source>
        <dbReference type="EMBL" id="OHT92250.1"/>
    </source>
</evidence>
<dbReference type="RefSeq" id="WP_070946538.1">
    <property type="nucleotide sequence ID" value="NZ_MLCL01000074.1"/>
</dbReference>
<evidence type="ECO:0000313" key="3">
    <source>
        <dbReference type="Proteomes" id="UP000179636"/>
    </source>
</evidence>
<gene>
    <name evidence="2" type="ORF">BKG61_24555</name>
</gene>
<evidence type="ECO:0000256" key="1">
    <source>
        <dbReference type="SAM" id="SignalP"/>
    </source>
</evidence>
<organism evidence="2 3">
    <name type="scientific">Mycobacterium syngnathidarum</name>
    <dbReference type="NCBI Taxonomy" id="1908205"/>
    <lineage>
        <taxon>Bacteria</taxon>
        <taxon>Bacillati</taxon>
        <taxon>Actinomycetota</taxon>
        <taxon>Actinomycetes</taxon>
        <taxon>Mycobacteriales</taxon>
        <taxon>Mycobacteriaceae</taxon>
        <taxon>Mycobacterium</taxon>
    </lineage>
</organism>